<protein>
    <recommendedName>
        <fullName evidence="3">Lanthionine synthetase C-like protein</fullName>
    </recommendedName>
</protein>
<organism evidence="1 2">
    <name type="scientific">Parabacteroides hominis</name>
    <dbReference type="NCBI Taxonomy" id="2763057"/>
    <lineage>
        <taxon>Bacteria</taxon>
        <taxon>Pseudomonadati</taxon>
        <taxon>Bacteroidota</taxon>
        <taxon>Bacteroidia</taxon>
        <taxon>Bacteroidales</taxon>
        <taxon>Tannerellaceae</taxon>
        <taxon>Parabacteroides</taxon>
    </lineage>
</organism>
<name>A0ABR7DNA9_9BACT</name>
<evidence type="ECO:0008006" key="3">
    <source>
        <dbReference type="Google" id="ProtNLM"/>
    </source>
</evidence>
<accession>A0ABR7DNA9</accession>
<evidence type="ECO:0000313" key="1">
    <source>
        <dbReference type="EMBL" id="MBC5632929.1"/>
    </source>
</evidence>
<dbReference type="RefSeq" id="WP_186929685.1">
    <property type="nucleotide sequence ID" value="NZ_JACOOJ010000013.1"/>
</dbReference>
<comment type="caution">
    <text evidence="1">The sequence shown here is derived from an EMBL/GenBank/DDBJ whole genome shotgun (WGS) entry which is preliminary data.</text>
</comment>
<reference evidence="1 2" key="1">
    <citation type="submission" date="2020-08" db="EMBL/GenBank/DDBJ databases">
        <title>Genome public.</title>
        <authorList>
            <person name="Liu C."/>
            <person name="Sun Q."/>
        </authorList>
    </citation>
    <scope>NUCLEOTIDE SEQUENCE [LARGE SCALE GENOMIC DNA]</scope>
    <source>
        <strain evidence="1 2">NSJ-79</strain>
    </source>
</reference>
<sequence>MNMKSLKQIVDYLILNSSGMSDLGLYHGKVGVAIFFAHYSRYLKNDLYADFSYYLIKESYDELFSYLLNIEYGLSGIGWGINYLVNNNYLSGNIDDVLYDIDSCILKCDLNKIDDFTFDRGFGGILCYICSRLFYKSDKCLFDSKYLNDIKEILILNNNVCLDSNSKIIFNMFLNDNFDIKIDKLIFDIIKNRNNCCKCSFDSLGLLDGLSGLAYIYLDNMMNDETCLCIR</sequence>
<proteinExistence type="predicted"/>
<gene>
    <name evidence="1" type="ORF">H8S65_09130</name>
</gene>
<dbReference type="Proteomes" id="UP000651475">
    <property type="component" value="Unassembled WGS sequence"/>
</dbReference>
<dbReference type="EMBL" id="JACOOJ010000013">
    <property type="protein sequence ID" value="MBC5632929.1"/>
    <property type="molecule type" value="Genomic_DNA"/>
</dbReference>
<dbReference type="Pfam" id="PF05147">
    <property type="entry name" value="LANC_like"/>
    <property type="match status" value="1"/>
</dbReference>
<keyword evidence="2" id="KW-1185">Reference proteome</keyword>
<dbReference type="Gene3D" id="1.50.10.20">
    <property type="match status" value="1"/>
</dbReference>
<dbReference type="SUPFAM" id="SSF158745">
    <property type="entry name" value="LanC-like"/>
    <property type="match status" value="1"/>
</dbReference>
<evidence type="ECO:0000313" key="2">
    <source>
        <dbReference type="Proteomes" id="UP000651475"/>
    </source>
</evidence>
<dbReference type="InterPro" id="IPR007822">
    <property type="entry name" value="LANC-like"/>
</dbReference>